<dbReference type="RefSeq" id="WP_205374547.1">
    <property type="nucleotide sequence ID" value="NZ_JAFEJA010000001.1"/>
</dbReference>
<dbReference type="Proteomes" id="UP000664109">
    <property type="component" value="Unassembled WGS sequence"/>
</dbReference>
<gene>
    <name evidence="1" type="ORF">JE024_17830</name>
</gene>
<comment type="caution">
    <text evidence="1">The sequence shown here is derived from an EMBL/GenBank/DDBJ whole genome shotgun (WGS) entry which is preliminary data.</text>
</comment>
<accession>A0ABS2USX7</accession>
<reference evidence="1 2" key="1">
    <citation type="journal article" date="2016" name="Arch. Microbiol.">
        <title>Streptomyces zhihengii sp. nov., isolated from rhizospheric soil of Psammosilene tunicoides.</title>
        <authorList>
            <person name="Huang M.J."/>
            <person name="Fei J.J."/>
            <person name="Salam N."/>
            <person name="Kim C.J."/>
            <person name="Hozzein W.N."/>
            <person name="Xiao M."/>
            <person name="Huang H.Q."/>
            <person name="Li W.J."/>
        </authorList>
    </citation>
    <scope>NUCLEOTIDE SEQUENCE [LARGE SCALE GENOMIC DNA]</scope>
    <source>
        <strain evidence="1 2">YIM T102</strain>
    </source>
</reference>
<name>A0ABS2USX7_9ACTN</name>
<sequence>MNSRDQGERPIVVTGIRPGLQVSTDERRPVADWLCRCGHHERAVGKWAVVELTGRVNVQHCPHAADAAPSTTARGAEVAARQGVRTVTDLPLPTIPATTADRRTAA</sequence>
<evidence type="ECO:0000313" key="1">
    <source>
        <dbReference type="EMBL" id="MBM9620569.1"/>
    </source>
</evidence>
<evidence type="ECO:0000313" key="2">
    <source>
        <dbReference type="Proteomes" id="UP000664109"/>
    </source>
</evidence>
<organism evidence="1 2">
    <name type="scientific">Streptomyces zhihengii</name>
    <dbReference type="NCBI Taxonomy" id="1818004"/>
    <lineage>
        <taxon>Bacteria</taxon>
        <taxon>Bacillati</taxon>
        <taxon>Actinomycetota</taxon>
        <taxon>Actinomycetes</taxon>
        <taxon>Kitasatosporales</taxon>
        <taxon>Streptomycetaceae</taxon>
        <taxon>Streptomyces</taxon>
    </lineage>
</organism>
<proteinExistence type="predicted"/>
<protein>
    <submittedName>
        <fullName evidence="1">Uncharacterized protein</fullName>
    </submittedName>
</protein>
<dbReference type="EMBL" id="JAFEJA010000001">
    <property type="protein sequence ID" value="MBM9620569.1"/>
    <property type="molecule type" value="Genomic_DNA"/>
</dbReference>
<keyword evidence="2" id="KW-1185">Reference proteome</keyword>